<accession>A0A074WSI9</accession>
<proteinExistence type="predicted"/>
<reference evidence="2 3" key="1">
    <citation type="journal article" date="2014" name="BMC Genomics">
        <title>Genome sequencing of four Aureobasidium pullulans varieties: biotechnological potential, stress tolerance, and description of new species.</title>
        <authorList>
            <person name="Gostin Ar C."/>
            <person name="Ohm R.A."/>
            <person name="Kogej T."/>
            <person name="Sonjak S."/>
            <person name="Turk M."/>
            <person name="Zajc J."/>
            <person name="Zalar P."/>
            <person name="Grube M."/>
            <person name="Sun H."/>
            <person name="Han J."/>
            <person name="Sharma A."/>
            <person name="Chiniquy J."/>
            <person name="Ngan C.Y."/>
            <person name="Lipzen A."/>
            <person name="Barry K."/>
            <person name="Grigoriev I.V."/>
            <person name="Gunde-Cimerman N."/>
        </authorList>
    </citation>
    <scope>NUCLEOTIDE SEQUENCE [LARGE SCALE GENOMIC DNA]</scope>
    <source>
        <strain evidence="2 3">CBS 110374</strain>
    </source>
</reference>
<dbReference type="GeneID" id="63921102"/>
<name>A0A074WSI9_AURM1</name>
<evidence type="ECO:0000313" key="3">
    <source>
        <dbReference type="Proteomes" id="UP000030672"/>
    </source>
</evidence>
<evidence type="ECO:0000313" key="2">
    <source>
        <dbReference type="EMBL" id="KEQ65381.1"/>
    </source>
</evidence>
<dbReference type="STRING" id="1043003.A0A074WSI9"/>
<dbReference type="Proteomes" id="UP000030672">
    <property type="component" value="Unassembled WGS sequence"/>
</dbReference>
<dbReference type="Pfam" id="PF07985">
    <property type="entry name" value="SRR1"/>
    <property type="match status" value="1"/>
</dbReference>
<feature type="domain" description="SRR1-like" evidence="1">
    <location>
        <begin position="85"/>
        <end position="221"/>
    </location>
</feature>
<gene>
    <name evidence="2" type="ORF">M437DRAFT_82349</name>
</gene>
<dbReference type="InterPro" id="IPR012942">
    <property type="entry name" value="SRR1-like"/>
</dbReference>
<dbReference type="PANTHER" id="PTHR42080">
    <property type="entry name" value="SRR1 DOMAIN-CONTAINING PROTEIN"/>
    <property type="match status" value="1"/>
</dbReference>
<organism evidence="2 3">
    <name type="scientific">Aureobasidium melanogenum (strain CBS 110374)</name>
    <name type="common">Aureobasidium pullulans var. melanogenum</name>
    <dbReference type="NCBI Taxonomy" id="1043003"/>
    <lineage>
        <taxon>Eukaryota</taxon>
        <taxon>Fungi</taxon>
        <taxon>Dikarya</taxon>
        <taxon>Ascomycota</taxon>
        <taxon>Pezizomycotina</taxon>
        <taxon>Dothideomycetes</taxon>
        <taxon>Dothideomycetidae</taxon>
        <taxon>Dothideales</taxon>
        <taxon>Saccotheciaceae</taxon>
        <taxon>Aureobasidium</taxon>
    </lineage>
</organism>
<dbReference type="AlphaFoldDB" id="A0A074WSI9"/>
<keyword evidence="3" id="KW-1185">Reference proteome</keyword>
<evidence type="ECO:0000259" key="1">
    <source>
        <dbReference type="Pfam" id="PF07985"/>
    </source>
</evidence>
<protein>
    <recommendedName>
        <fullName evidence="1">SRR1-like domain-containing protein</fullName>
    </recommendedName>
</protein>
<dbReference type="PANTHER" id="PTHR42080:SF1">
    <property type="entry name" value="SRR1-LIKE DOMAIN-CONTAINING PROTEIN"/>
    <property type="match status" value="1"/>
</dbReference>
<sequence length="277" mass="31595">MPHSSRRPRKPYHPKRIVSETEDGWSRVEHTAPTRYGSKPVVTSSLPAVDRSLTVQKLLDEHSRCKQQWIESEARRWLQQLLARQMPEGGWSLNKAVCVALGSPSLSWANRVRSVWQLIMFMDLVDMVRPNLKHADVLKLYAQEPRFTSLDKDFLQSLGVAVLEPPQAEELADESALIFIPCLEWLLELPFMLVAVKSQLYVSSSMHWIIDEAERSRNRLSADTKSDTSMLEQCDNAIVAAKAILDTHHQNKMPEADFADGHSLALTIYTLKHEQED</sequence>
<dbReference type="HOGENOM" id="CLU_1004661_0_0_1"/>
<dbReference type="RefSeq" id="XP_040882404.1">
    <property type="nucleotide sequence ID" value="XM_041027729.1"/>
</dbReference>
<dbReference type="EMBL" id="KL584827">
    <property type="protein sequence ID" value="KEQ65381.1"/>
    <property type="molecule type" value="Genomic_DNA"/>
</dbReference>